<reference evidence="4 5" key="1">
    <citation type="submission" date="2018-11" db="EMBL/GenBank/DDBJ databases">
        <title>Gordonia insulae sp. nov., isolated from an island soil.</title>
        <authorList>
            <person name="Kim Y.S."/>
            <person name="Kim S.B."/>
        </authorList>
    </citation>
    <scope>NUCLEOTIDE SEQUENCE [LARGE SCALE GENOMIC DNA]</scope>
    <source>
        <strain evidence="4 5">MMS17-SY073</strain>
    </source>
</reference>
<keyword evidence="2 3" id="KW-0472">Membrane</keyword>
<dbReference type="EMBL" id="CP033972">
    <property type="protein sequence ID" value="AZG48300.1"/>
    <property type="molecule type" value="Genomic_DNA"/>
</dbReference>
<evidence type="ECO:0000313" key="4">
    <source>
        <dbReference type="EMBL" id="AZG48300.1"/>
    </source>
</evidence>
<comment type="subcellular location">
    <subcellularLocation>
        <location evidence="1">Membrane</location>
    </subcellularLocation>
</comment>
<keyword evidence="3" id="KW-0812">Transmembrane</keyword>
<sequence length="205" mass="21121">MSAERDDRLAVARARVEDATRAARTARIAAADPLRERARRRTRHLRIGVAVVGVLAVAVGAVAIGLAVHNRAAAERSAAADDALAASRTAITTLLTADPADPAGYVDHALAVTTGDQHERLATARDALAAEIGAQERPSSGQVLSAGLVTDPPSDDVGAEATVLMVAEATDPQLVGGDRQDSRVTVEVTMTRTDSGWSISSAGMA</sequence>
<gene>
    <name evidence="4" type="ORF">D7316_04917</name>
</gene>
<dbReference type="Proteomes" id="UP000271469">
    <property type="component" value="Chromosome"/>
</dbReference>
<dbReference type="RefSeq" id="WP_232017055.1">
    <property type="nucleotide sequence ID" value="NZ_CP033972.1"/>
</dbReference>
<evidence type="ECO:0008006" key="6">
    <source>
        <dbReference type="Google" id="ProtNLM"/>
    </source>
</evidence>
<accession>A0A3G8JVU3</accession>
<dbReference type="KEGG" id="gom:D7316_04917"/>
<dbReference type="AlphaFoldDB" id="A0A3G8JVU3"/>
<dbReference type="GO" id="GO:0016020">
    <property type="term" value="C:membrane"/>
    <property type="evidence" value="ECO:0007669"/>
    <property type="project" value="UniProtKB-SubCell"/>
</dbReference>
<dbReference type="PANTHER" id="PTHR37042:SF4">
    <property type="entry name" value="OUTER MEMBRANE PROTEIN RV1973"/>
    <property type="match status" value="1"/>
</dbReference>
<evidence type="ECO:0000256" key="3">
    <source>
        <dbReference type="SAM" id="Phobius"/>
    </source>
</evidence>
<keyword evidence="5" id="KW-1185">Reference proteome</keyword>
<proteinExistence type="predicted"/>
<evidence type="ECO:0000256" key="2">
    <source>
        <dbReference type="ARBA" id="ARBA00023136"/>
    </source>
</evidence>
<feature type="transmembrane region" description="Helical" evidence="3">
    <location>
        <begin position="45"/>
        <end position="68"/>
    </location>
</feature>
<evidence type="ECO:0000256" key="1">
    <source>
        <dbReference type="ARBA" id="ARBA00004370"/>
    </source>
</evidence>
<organism evidence="4 5">
    <name type="scientific">Gordonia insulae</name>
    <dbReference type="NCBI Taxonomy" id="2420509"/>
    <lineage>
        <taxon>Bacteria</taxon>
        <taxon>Bacillati</taxon>
        <taxon>Actinomycetota</taxon>
        <taxon>Actinomycetes</taxon>
        <taxon>Mycobacteriales</taxon>
        <taxon>Gordoniaceae</taxon>
        <taxon>Gordonia</taxon>
    </lineage>
</organism>
<evidence type="ECO:0000313" key="5">
    <source>
        <dbReference type="Proteomes" id="UP000271469"/>
    </source>
</evidence>
<protein>
    <recommendedName>
        <fullName evidence="6">Mce-associated membrane protein</fullName>
    </recommendedName>
</protein>
<dbReference type="PANTHER" id="PTHR37042">
    <property type="entry name" value="OUTER MEMBRANE PROTEIN RV1973"/>
    <property type="match status" value="1"/>
</dbReference>
<keyword evidence="3" id="KW-1133">Transmembrane helix</keyword>
<name>A0A3G8JVU3_9ACTN</name>